<dbReference type="STRING" id="231916.A0A409W5M7"/>
<evidence type="ECO:0000256" key="1">
    <source>
        <dbReference type="SAM" id="Coils"/>
    </source>
</evidence>
<dbReference type="AlphaFoldDB" id="A0A409W5M7"/>
<gene>
    <name evidence="2" type="ORF">CVT26_011523</name>
</gene>
<evidence type="ECO:0000313" key="3">
    <source>
        <dbReference type="Proteomes" id="UP000284706"/>
    </source>
</evidence>
<proteinExistence type="predicted"/>
<sequence length="598" mass="68511">MPYYGLSSTLSQSAINAYVRSSLLYGPACTNKSLAFFNESYQTSFASSHPPSKILLMPWDICDPHLYESHVRCDSQNDSCLACIKLQDEERRLLQAKAALESQLEKCRQARTVMNRSHDRIISRLPAELVSLVFGFCFPPAETTRYSSTIFPHDFGRHVAARLLLGAVCNEWRRIAWSTPGLWTELAVSLRQINDYQWYLEFIRDWLKRSGRLPLSLSISFNWSFCDDTERYKELMNEVNNVSDRWHTLEVNYARADYLRLFKAQPSSKPILRTLRIDGGYDTDDNAAFCPFQTVMEPERVILNGTFCMFASICWERITSLHLSGCATLGYAEVLVQAQNLREVALDLSSMTWGTMPVPATTIKHSKIRDLYIELHDYRSLDILLGSTVFPGLTNLTINGCLPVDQLGSFFHRRTCQLDSLTILDARIYMSKEIITLLEATPSISRLEMKLESPAPSLPDALFYRLAETAIQPPSRNRSDDPFLPNLRHLTYNAEHLYTTWGGDRAINWRPITSVFGPLSELENPRRRPLQTLEIFFKRGDSICEGRDESPKSFSIREDFISSFLDIRKAGLDLKMRYLDDQSDVLTAAHELLEKKRL</sequence>
<dbReference type="OrthoDB" id="2269034at2759"/>
<dbReference type="Gene3D" id="3.80.10.10">
    <property type="entry name" value="Ribonuclease Inhibitor"/>
    <property type="match status" value="1"/>
</dbReference>
<accession>A0A409W5M7</accession>
<protein>
    <submittedName>
        <fullName evidence="2">Uncharacterized protein</fullName>
    </submittedName>
</protein>
<dbReference type="SUPFAM" id="SSF52047">
    <property type="entry name" value="RNI-like"/>
    <property type="match status" value="1"/>
</dbReference>
<dbReference type="InParanoid" id="A0A409W5M7"/>
<evidence type="ECO:0000313" key="2">
    <source>
        <dbReference type="EMBL" id="PPQ73797.1"/>
    </source>
</evidence>
<comment type="caution">
    <text evidence="2">The sequence shown here is derived from an EMBL/GenBank/DDBJ whole genome shotgun (WGS) entry which is preliminary data.</text>
</comment>
<dbReference type="Proteomes" id="UP000284706">
    <property type="component" value="Unassembled WGS sequence"/>
</dbReference>
<organism evidence="2 3">
    <name type="scientific">Gymnopilus dilepis</name>
    <dbReference type="NCBI Taxonomy" id="231916"/>
    <lineage>
        <taxon>Eukaryota</taxon>
        <taxon>Fungi</taxon>
        <taxon>Dikarya</taxon>
        <taxon>Basidiomycota</taxon>
        <taxon>Agaricomycotina</taxon>
        <taxon>Agaricomycetes</taxon>
        <taxon>Agaricomycetidae</taxon>
        <taxon>Agaricales</taxon>
        <taxon>Agaricineae</taxon>
        <taxon>Hymenogastraceae</taxon>
        <taxon>Gymnopilus</taxon>
    </lineage>
</organism>
<feature type="coiled-coil region" evidence="1">
    <location>
        <begin position="83"/>
        <end position="110"/>
    </location>
</feature>
<reference evidence="2 3" key="1">
    <citation type="journal article" date="2018" name="Evol. Lett.">
        <title>Horizontal gene cluster transfer increased hallucinogenic mushroom diversity.</title>
        <authorList>
            <person name="Reynolds H.T."/>
            <person name="Vijayakumar V."/>
            <person name="Gluck-Thaler E."/>
            <person name="Korotkin H.B."/>
            <person name="Matheny P.B."/>
            <person name="Slot J.C."/>
        </authorList>
    </citation>
    <scope>NUCLEOTIDE SEQUENCE [LARGE SCALE GENOMIC DNA]</scope>
    <source>
        <strain evidence="2 3">SRW20</strain>
    </source>
</reference>
<dbReference type="EMBL" id="NHYE01005383">
    <property type="protein sequence ID" value="PPQ73797.1"/>
    <property type="molecule type" value="Genomic_DNA"/>
</dbReference>
<name>A0A409W5M7_9AGAR</name>
<keyword evidence="1" id="KW-0175">Coiled coil</keyword>
<dbReference type="InterPro" id="IPR032675">
    <property type="entry name" value="LRR_dom_sf"/>
</dbReference>
<keyword evidence="3" id="KW-1185">Reference proteome</keyword>